<dbReference type="PROSITE" id="PS50881">
    <property type="entry name" value="S5_DSRBD"/>
    <property type="match status" value="1"/>
</dbReference>
<dbReference type="GO" id="GO:0006412">
    <property type="term" value="P:translation"/>
    <property type="evidence" value="ECO:0007669"/>
    <property type="project" value="InterPro"/>
</dbReference>
<dbReference type="EMBL" id="CAMKVN010006845">
    <property type="protein sequence ID" value="CAI2190785.1"/>
    <property type="molecule type" value="Genomic_DNA"/>
</dbReference>
<dbReference type="Gene3D" id="3.30.160.20">
    <property type="match status" value="1"/>
</dbReference>
<sequence length="516" mass="58286">MNQVFTGTVIELKNPKTATVELVSIKIHPKYFKPQKIVKTKKVHYEETEFPLQLGDKVKIKSDRPRSKTKRKTCQKIRKRRSNLIKGSMERPRVVLCVSNRYLRAQAIDDIVGNTIAFASTESFKEEGDYSRKNKDYAKKLGILFADKLKKGENPQLAKGEKEKINDAQVAGKKSELVSDKSEKKDHERERYTHAYLREVLKTTRPVKVTKGGRRFSFTSLVLTQDKEKNAVACARGKSKEAMDAFKKAYRKTQKELIAHFSTPSRTIPREKAYRKTQKELIAHFSTPSRTIPRDIVVDYKATKLILKPTPPGSGIKASETLSILFKYLGIKDKKKIVGRGIGSGRGKTCGRGGKGQTARTGGGTPPGFEGGQTKVYLRFPKRGGGFKTASKTTYQIINLANLEGDEKVVNGQEIYLPRVKILGEGNLTKNLIIQAADFSQEAQEKITKAGGEFQTITAIRLDKIVKIFQNTEFSQQKKKDGSKEWKVTVGKQEFSINYFRNYVKKHIESKELKEK</sequence>
<evidence type="ECO:0000313" key="10">
    <source>
        <dbReference type="EMBL" id="CAI2190785.1"/>
    </source>
</evidence>
<dbReference type="Gene3D" id="2.40.50.140">
    <property type="entry name" value="Nucleic acid-binding proteins"/>
    <property type="match status" value="1"/>
</dbReference>
<dbReference type="AlphaFoldDB" id="A0A9W4WVY5"/>
<dbReference type="OrthoDB" id="540873at2759"/>
<dbReference type="Pfam" id="PF00861">
    <property type="entry name" value="Ribosomal_L18p"/>
    <property type="match status" value="1"/>
</dbReference>
<dbReference type="PROSITE" id="PS00475">
    <property type="entry name" value="RIBOSOMAL_L15"/>
    <property type="match status" value="1"/>
</dbReference>
<feature type="region of interest" description="Disordered" evidence="8">
    <location>
        <begin position="346"/>
        <end position="373"/>
    </location>
</feature>
<evidence type="ECO:0000256" key="2">
    <source>
        <dbReference type="ARBA" id="ARBA00007320"/>
    </source>
</evidence>
<evidence type="ECO:0000256" key="1">
    <source>
        <dbReference type="ARBA" id="ARBA00007116"/>
    </source>
</evidence>
<feature type="region of interest" description="Disordered" evidence="8">
    <location>
        <begin position="155"/>
        <end position="189"/>
    </location>
</feature>
<dbReference type="InterPro" id="IPR057268">
    <property type="entry name" value="Ribosomal_L18"/>
</dbReference>
<gene>
    <name evidence="10" type="ORF">FWILDA_LOCUS14748</name>
</gene>
<dbReference type="GO" id="GO:0003723">
    <property type="term" value="F:RNA binding"/>
    <property type="evidence" value="ECO:0007669"/>
    <property type="project" value="InterPro"/>
</dbReference>
<dbReference type="PANTHER" id="PTHR12934:SF11">
    <property type="entry name" value="LARGE RIBOSOMAL SUBUNIT PROTEIN UL15M"/>
    <property type="match status" value="1"/>
</dbReference>
<dbReference type="Gene3D" id="3.100.10.10">
    <property type="match status" value="1"/>
</dbReference>
<dbReference type="InterPro" id="IPR020568">
    <property type="entry name" value="Ribosomal_Su5_D2-typ_SF"/>
</dbReference>
<dbReference type="Gene3D" id="3.30.230.10">
    <property type="match status" value="1"/>
</dbReference>
<evidence type="ECO:0000256" key="4">
    <source>
        <dbReference type="ARBA" id="ARBA00023274"/>
    </source>
</evidence>
<evidence type="ECO:0000256" key="6">
    <source>
        <dbReference type="RuleBase" id="RU003823"/>
    </source>
</evidence>
<evidence type="ECO:0000256" key="8">
    <source>
        <dbReference type="SAM" id="MobiDB-lite"/>
    </source>
</evidence>
<dbReference type="Pfam" id="PF00333">
    <property type="entry name" value="Ribosomal_S5"/>
    <property type="match status" value="1"/>
</dbReference>
<dbReference type="InterPro" id="IPR012340">
    <property type="entry name" value="NA-bd_OB-fold"/>
</dbReference>
<keyword evidence="11" id="KW-1185">Reference proteome</keyword>
<dbReference type="GO" id="GO:0015934">
    <property type="term" value="C:large ribosomal subunit"/>
    <property type="evidence" value="ECO:0007669"/>
    <property type="project" value="InterPro"/>
</dbReference>
<comment type="caution">
    <text evidence="10">The sequence shown here is derived from an EMBL/GenBank/DDBJ whole genome shotgun (WGS) entry which is preliminary data.</text>
</comment>
<dbReference type="InterPro" id="IPR005484">
    <property type="entry name" value="Ribosomal_uL18_bac/plant/anim"/>
</dbReference>
<dbReference type="PANTHER" id="PTHR12934">
    <property type="entry name" value="50S RIBOSOMAL PROTEIN L15"/>
    <property type="match status" value="1"/>
</dbReference>
<evidence type="ECO:0000256" key="3">
    <source>
        <dbReference type="ARBA" id="ARBA00022980"/>
    </source>
</evidence>
<dbReference type="InterPro" id="IPR030878">
    <property type="entry name" value="Ribosomal_uL15"/>
</dbReference>
<dbReference type="SUPFAM" id="SSF54211">
    <property type="entry name" value="Ribosomal protein S5 domain 2-like"/>
    <property type="match status" value="1"/>
</dbReference>
<feature type="domain" description="S5 DRBM" evidence="9">
    <location>
        <begin position="196"/>
        <end position="260"/>
    </location>
</feature>
<dbReference type="SUPFAM" id="SSF54768">
    <property type="entry name" value="dsRNA-binding domain-like"/>
    <property type="match status" value="1"/>
</dbReference>
<name>A0A9W4WVY5_9GLOM</name>
<dbReference type="SUPFAM" id="SSF53137">
    <property type="entry name" value="Translational machinery components"/>
    <property type="match status" value="1"/>
</dbReference>
<dbReference type="InterPro" id="IPR013810">
    <property type="entry name" value="Ribosomal_uS5_N"/>
</dbReference>
<dbReference type="CDD" id="cd00432">
    <property type="entry name" value="Ribosomal_L18_L5e"/>
    <property type="match status" value="1"/>
</dbReference>
<accession>A0A9W4WVY5</accession>
<dbReference type="InterPro" id="IPR001196">
    <property type="entry name" value="Ribosomal_uL15_CS"/>
</dbReference>
<dbReference type="Proteomes" id="UP001153678">
    <property type="component" value="Unassembled WGS sequence"/>
</dbReference>
<dbReference type="GO" id="GO:0003735">
    <property type="term" value="F:structural constituent of ribosome"/>
    <property type="evidence" value="ECO:0007669"/>
    <property type="project" value="UniProtKB-UniRule"/>
</dbReference>
<dbReference type="NCBIfam" id="TIGR01071">
    <property type="entry name" value="rplO_bact"/>
    <property type="match status" value="1"/>
</dbReference>
<keyword evidence="3 5" id="KW-0689">Ribosomal protein</keyword>
<dbReference type="HAMAP" id="MF_01341">
    <property type="entry name" value="Ribosomal_uL15"/>
    <property type="match status" value="1"/>
</dbReference>
<dbReference type="Gene3D" id="3.30.420.100">
    <property type="match status" value="1"/>
</dbReference>
<feature type="compositionally biased region" description="Gly residues" evidence="8">
    <location>
        <begin position="346"/>
        <end position="371"/>
    </location>
</feature>
<comment type="similarity">
    <text evidence="6">Belongs to the universal ribosomal protein uS5 family.</text>
</comment>
<dbReference type="CDD" id="cd00364">
    <property type="entry name" value="Ribosomal_uS17"/>
    <property type="match status" value="1"/>
</dbReference>
<comment type="similarity">
    <text evidence="1">Belongs to the universal ribosomal protein uL18 family.</text>
</comment>
<dbReference type="InterPro" id="IPR036227">
    <property type="entry name" value="Ribosomal_uL15/eL18_sf"/>
</dbReference>
<dbReference type="SUPFAM" id="SSF50249">
    <property type="entry name" value="Nucleic acid-binding proteins"/>
    <property type="match status" value="1"/>
</dbReference>
<keyword evidence="4 5" id="KW-0687">Ribonucleoprotein</keyword>
<evidence type="ECO:0000256" key="7">
    <source>
        <dbReference type="RuleBase" id="RU003888"/>
    </source>
</evidence>
<proteinExistence type="inferred from homology"/>
<evidence type="ECO:0000256" key="5">
    <source>
        <dbReference type="PROSITE-ProRule" id="PRU00268"/>
    </source>
</evidence>
<dbReference type="InterPro" id="IPR014721">
    <property type="entry name" value="Ribsml_uS5_D2-typ_fold_subgr"/>
</dbReference>
<dbReference type="InterPro" id="IPR021131">
    <property type="entry name" value="Ribosomal_uL15/eL18"/>
</dbReference>
<dbReference type="SUPFAM" id="SSF52080">
    <property type="entry name" value="Ribosomal proteins L15p and L18e"/>
    <property type="match status" value="1"/>
</dbReference>
<organism evidence="10 11">
    <name type="scientific">Funneliformis geosporum</name>
    <dbReference type="NCBI Taxonomy" id="1117311"/>
    <lineage>
        <taxon>Eukaryota</taxon>
        <taxon>Fungi</taxon>
        <taxon>Fungi incertae sedis</taxon>
        <taxon>Mucoromycota</taxon>
        <taxon>Glomeromycotina</taxon>
        <taxon>Glomeromycetes</taxon>
        <taxon>Glomerales</taxon>
        <taxon>Glomeraceae</taxon>
        <taxon>Funneliformis</taxon>
    </lineage>
</organism>
<dbReference type="Pfam" id="PF03719">
    <property type="entry name" value="Ribosomal_S5_C"/>
    <property type="match status" value="1"/>
</dbReference>
<feature type="compositionally biased region" description="Basic and acidic residues" evidence="8">
    <location>
        <begin position="173"/>
        <end position="189"/>
    </location>
</feature>
<dbReference type="Pfam" id="PF00828">
    <property type="entry name" value="Ribosomal_L27A"/>
    <property type="match status" value="1"/>
</dbReference>
<dbReference type="InterPro" id="IPR005749">
    <property type="entry name" value="Ribosomal_uL15_bac-type"/>
</dbReference>
<protein>
    <submittedName>
        <fullName evidence="10">6717_t:CDS:1</fullName>
    </submittedName>
</protein>
<dbReference type="InterPro" id="IPR005324">
    <property type="entry name" value="Ribosomal_uS5_C"/>
</dbReference>
<feature type="compositionally biased region" description="Basic and acidic residues" evidence="8">
    <location>
        <begin position="155"/>
        <end position="166"/>
    </location>
</feature>
<reference evidence="10" key="1">
    <citation type="submission" date="2022-08" db="EMBL/GenBank/DDBJ databases">
        <authorList>
            <person name="Kallberg Y."/>
            <person name="Tangrot J."/>
            <person name="Rosling A."/>
        </authorList>
    </citation>
    <scope>NUCLEOTIDE SEQUENCE</scope>
    <source>
        <strain evidence="10">Wild A</strain>
    </source>
</reference>
<comment type="similarity">
    <text evidence="2 7">Belongs to the universal ribosomal protein uL15 family.</text>
</comment>
<evidence type="ECO:0000313" key="11">
    <source>
        <dbReference type="Proteomes" id="UP001153678"/>
    </source>
</evidence>
<evidence type="ECO:0000259" key="9">
    <source>
        <dbReference type="PROSITE" id="PS50881"/>
    </source>
</evidence>